<feature type="transmembrane region" description="Helical" evidence="1">
    <location>
        <begin position="20"/>
        <end position="38"/>
    </location>
</feature>
<feature type="non-terminal residue" evidence="2">
    <location>
        <position position="310"/>
    </location>
</feature>
<feature type="transmembrane region" description="Helical" evidence="1">
    <location>
        <begin position="108"/>
        <end position="124"/>
    </location>
</feature>
<protein>
    <submittedName>
        <fullName evidence="2">Putative peptide/nitrate transporter At2g40460</fullName>
    </submittedName>
</protein>
<evidence type="ECO:0000256" key="1">
    <source>
        <dbReference type="SAM" id="Phobius"/>
    </source>
</evidence>
<keyword evidence="1" id="KW-0812">Transmembrane</keyword>
<reference evidence="2" key="1">
    <citation type="journal article" date="2014" name="PLoS ONE">
        <title>Transcriptome-Based Identification of ABC Transporters in the Western Tarnished Plant Bug Lygus hesperus.</title>
        <authorList>
            <person name="Hull J.J."/>
            <person name="Chaney K."/>
            <person name="Geib S.M."/>
            <person name="Fabrick J.A."/>
            <person name="Brent C.S."/>
            <person name="Walsh D."/>
            <person name="Lavine L.C."/>
        </authorList>
    </citation>
    <scope>NUCLEOTIDE SEQUENCE</scope>
</reference>
<dbReference type="Gene3D" id="1.20.1250.20">
    <property type="entry name" value="MFS general substrate transporter like domains"/>
    <property type="match status" value="1"/>
</dbReference>
<feature type="transmembrane region" description="Helical" evidence="1">
    <location>
        <begin position="50"/>
        <end position="70"/>
    </location>
</feature>
<organism evidence="2">
    <name type="scientific">Lygus hesperus</name>
    <name type="common">Western plant bug</name>
    <dbReference type="NCBI Taxonomy" id="30085"/>
    <lineage>
        <taxon>Eukaryota</taxon>
        <taxon>Metazoa</taxon>
        <taxon>Ecdysozoa</taxon>
        <taxon>Arthropoda</taxon>
        <taxon>Hexapoda</taxon>
        <taxon>Insecta</taxon>
        <taxon>Pterygota</taxon>
        <taxon>Neoptera</taxon>
        <taxon>Paraneoptera</taxon>
        <taxon>Hemiptera</taxon>
        <taxon>Heteroptera</taxon>
        <taxon>Panheteroptera</taxon>
        <taxon>Cimicomorpha</taxon>
        <taxon>Miridae</taxon>
        <taxon>Mirini</taxon>
        <taxon>Lygus</taxon>
    </lineage>
</organism>
<accession>A0A0A9ZBQ3</accession>
<feature type="transmembrane region" description="Helical" evidence="1">
    <location>
        <begin position="291"/>
        <end position="309"/>
    </location>
</feature>
<proteinExistence type="predicted"/>
<feature type="transmembrane region" description="Helical" evidence="1">
    <location>
        <begin position="253"/>
        <end position="279"/>
    </location>
</feature>
<evidence type="ECO:0000313" key="2">
    <source>
        <dbReference type="EMBL" id="JAG42672.1"/>
    </source>
</evidence>
<gene>
    <name evidence="2" type="ORF">CM83_99189</name>
</gene>
<keyword evidence="1" id="KW-0472">Membrane</keyword>
<dbReference type="EMBL" id="GBHO01000932">
    <property type="protein sequence ID" value="JAG42672.1"/>
    <property type="molecule type" value="Transcribed_RNA"/>
</dbReference>
<name>A0A0A9ZBQ3_LYGHE</name>
<dbReference type="AlphaFoldDB" id="A0A0A9ZBQ3"/>
<sequence length="310" mass="35883">MDSGKSIEKSLLTGDYSYTWVHVFFWASEFFISFAFFGVKESIDLFEKEYSSAINIIGELTPISMMFVGYMTDSFVGKYHMFHATSCIILLGSLTLTIVYAINQFIPALGVCLIVFVVLGEGWHPLRYAIVYSQLRHPINKIRRFVLIHMAANTLGEGLVYLLHLAKFQRRVQMLWLSTQMIITTAAFYVTIIILQKSRLLRFDFQFFATEKSLRSIHRAIHQTRLQTTDATKEHKPKKPRAKMPEDQIKRALGLLFVLLVLALSTMVVFDSCIITHYLNEYRFFVTSSKIPREFPMYFLFYLAGVIMIL</sequence>
<reference evidence="3" key="3">
    <citation type="submission" date="2014-09" db="EMBL/GenBank/DDBJ databases">
        <authorList>
            <person name="Magalhaes I.L.F."/>
            <person name="Oliveira U."/>
            <person name="Santos F.R."/>
            <person name="Vidigal T.H.D.A."/>
            <person name="Brescovit A.D."/>
            <person name="Santos A.J."/>
        </authorList>
    </citation>
    <scope>NUCLEOTIDE SEQUENCE</scope>
</reference>
<feature type="transmembrane region" description="Helical" evidence="1">
    <location>
        <begin position="175"/>
        <end position="195"/>
    </location>
</feature>
<keyword evidence="1" id="KW-1133">Transmembrane helix</keyword>
<dbReference type="EMBL" id="GBRD01006614">
    <property type="protein sequence ID" value="JAG59207.1"/>
    <property type="molecule type" value="Transcribed_RNA"/>
</dbReference>
<feature type="transmembrane region" description="Helical" evidence="1">
    <location>
        <begin position="145"/>
        <end position="163"/>
    </location>
</feature>
<evidence type="ECO:0000313" key="3">
    <source>
        <dbReference type="EMBL" id="JAG59207.1"/>
    </source>
</evidence>
<dbReference type="InterPro" id="IPR036259">
    <property type="entry name" value="MFS_trans_sf"/>
</dbReference>
<feature type="transmembrane region" description="Helical" evidence="1">
    <location>
        <begin position="82"/>
        <end position="102"/>
    </location>
</feature>
<reference evidence="2" key="2">
    <citation type="submission" date="2014-07" db="EMBL/GenBank/DDBJ databases">
        <authorList>
            <person name="Hull J."/>
        </authorList>
    </citation>
    <scope>NUCLEOTIDE SEQUENCE</scope>
</reference>